<dbReference type="Proteomes" id="UP000620224">
    <property type="component" value="Unassembled WGS sequence"/>
</dbReference>
<reference evidence="1" key="2">
    <citation type="submission" date="2020-09" db="EMBL/GenBank/DDBJ databases">
        <authorList>
            <person name="Sun Q."/>
            <person name="Ohkuma M."/>
        </authorList>
    </citation>
    <scope>NUCLEOTIDE SEQUENCE</scope>
    <source>
        <strain evidence="1">JCM 4490</strain>
    </source>
</reference>
<reference evidence="1" key="1">
    <citation type="journal article" date="2014" name="Int. J. Syst. Evol. Microbiol.">
        <title>Complete genome sequence of Corynebacterium casei LMG S-19264T (=DSM 44701T), isolated from a smear-ripened cheese.</title>
        <authorList>
            <consortium name="US DOE Joint Genome Institute (JGI-PGF)"/>
            <person name="Walter F."/>
            <person name="Albersmeier A."/>
            <person name="Kalinowski J."/>
            <person name="Ruckert C."/>
        </authorList>
    </citation>
    <scope>NUCLEOTIDE SEQUENCE</scope>
    <source>
        <strain evidence="1">JCM 4490</strain>
    </source>
</reference>
<gene>
    <name evidence="1" type="ORF">GCM10010503_40660</name>
</gene>
<protein>
    <submittedName>
        <fullName evidence="1">Uncharacterized protein</fullName>
    </submittedName>
</protein>
<proteinExistence type="predicted"/>
<dbReference type="Gene3D" id="2.60.20.10">
    <property type="entry name" value="Crystallins"/>
    <property type="match status" value="1"/>
</dbReference>
<dbReference type="AlphaFoldDB" id="A0A918J819"/>
<evidence type="ECO:0000313" key="1">
    <source>
        <dbReference type="EMBL" id="GGW59346.1"/>
    </source>
</evidence>
<dbReference type="EMBL" id="BMUE01000008">
    <property type="protein sequence ID" value="GGW59346.1"/>
    <property type="molecule type" value="Genomic_DNA"/>
</dbReference>
<evidence type="ECO:0000313" key="2">
    <source>
        <dbReference type="Proteomes" id="UP000620224"/>
    </source>
</evidence>
<comment type="caution">
    <text evidence="1">The sequence shown here is derived from an EMBL/GenBank/DDBJ whole genome shotgun (WGS) entry which is preliminary data.</text>
</comment>
<accession>A0A918J819</accession>
<sequence length="171" mass="18879">MRYWGFDGRPHGRSSFLPAGPEIYLNPAMAHRFPARVIAVRVTPLGQDRLQCMNSITRVLAVAVFTTVVPVTLSAPTHAAGVGEVCFHTEPGYGGASWCYRPWGYADLPEYVHDKARSFESNSDVVVYAIDHAPGGRCYYRKIWAGDRDPNWTWGGRIDGVSTDSQGCEVS</sequence>
<name>A0A918J819_9ACTN</name>
<keyword evidence="2" id="KW-1185">Reference proteome</keyword>
<organism evidence="1 2">
    <name type="scientific">Streptomyces lucensis JCM 4490</name>
    <dbReference type="NCBI Taxonomy" id="1306176"/>
    <lineage>
        <taxon>Bacteria</taxon>
        <taxon>Bacillati</taxon>
        <taxon>Actinomycetota</taxon>
        <taxon>Actinomycetes</taxon>
        <taxon>Kitasatosporales</taxon>
        <taxon>Streptomycetaceae</taxon>
        <taxon>Streptomyces</taxon>
    </lineage>
</organism>